<accession>F0VDE9</accession>
<sequence>MSRREESSSPRTGPPDIRPSDPATRAVEAILPATAAQLSTFETLQQDRQSHNAAEFADLLQTDLAVPAELPLRSFSSRQIGQHFTHERATRGEQVGARDRPIRGSPESRYNSTVERSAFVSPSCPSLPPTVPPNSADHSTGESAISDGDSRRSWISSFVPWHPRKGPVAQAAVGAEDEENEVAANDEDYAEDASDQEDDPGNVLFADDGAGTPVGTDDSERSRRPELKVSRVLERRARCEASGAGRRNAVYASDRTPLREGEALDGNRQAPTGADFVLRRVGSFCPPLNRHTSSEQILDAGRGHAHGNEGDTALKRSWTGPADELCASRGDDGEGGAESRETRRRLRWAAGDGTPFAAFPAPVAGALKGDRHGAVRNPAHAGLLESRDFVASNSFPAHVPVLLNPRRNASDGALTRGCPRTAYDGLKRRPTRGGVRPWKSQGIASPPRPASSTSIGSGSRAQASPAELFQAVRRGLYRQAIGEFRAGPIYRNVAGIFTERGALTRRELEREFVYRTATYAASNHSRAHLQALQETVTRMSGGMQLEVLPHDVSWAEQNPAIASRSPEEVARLSDLLEYPRMLSTLDEETVNWLGRERNRGYWFERLCLYILSVTVLVSTQSMEDLFAEVIKYECAGWIFFIYAAALFLVCLPIMAFELAIGEATRASTPYAYWSLCKRARGLGIFMCLIVLFCDIVPFSRRPAECLVYLVESFRPVQPWRLTDQEVRDCRQFGMNEALCNSRSYCVFSEERGYCVPYNLGKSAVMYSQRFGCRRESSRLSPYHLFASLNSLSLSAPGLVPRTAAMAAAARIAPGPASLSGTPLGDTVRDRSLGSLSRGDVGADAANARGDSDSPAARGSQAPEREGEEETQPEEQAEPRAPKPQREEDGSEQRGDEPNNENAPMETEREEAGALNQRERSENGGEEETETSKQGGNTKLTRGKNASSDIYYWGGDGPDFHLLCGIAAAWLLASYLYILGGSTLSIVCAGVLSLWAVLALGEIGFNERIRHHFFSGVHVFRSPQIFRAIGSPSLWTTAILTAARDLWVGVGLFCTLGARARVGQNVMAEATGATVTSIAASLAKSLAVASAICFAAKPLGISANLILRDAPSAHIFIVYPVAVFLNEPFERIMATAVYTGATILLTATLSLLVLVLVKALQECALCGQSWKHRTPFLLVFFLFLLSLPQATFNGRYVVALLRKYVGAAGHLWCCLGICVFVGWCHGLREQSRFLGQAAVYLYAILNWSSMLALAALWVLFESPAAFCAYWVGSAVVCVASAYVLAVCAPMLQDLWEAKKKSRDPETGKRRAPASHNAHALTVQDRMWWLMIGNTEVLRLEFARVISGHASVCGFTVLWSICIKWLAPCALVPSVISLALHHCQLFLRESMQDSLHAASFGLACAVWAIAGLAFLYCLFWPNGIRGLHRFPSQRLLPLSKLPDNLGPALGTPTSGYHPRLLFAEFYKDACSPTARLMAYMYCAKADNLLTCLQERADLDGAGSPSAPGGSPEALSLLHFLFGAPSRLTERSCAAAAKPRPTSRLSSLSPRSMDAGTHLSPAVKPKNSFRSACPSFSPKERLDPTSPCYSAASTVARSVTRRFSHMPLYARRKGGLSCQPSRTAACEKQRKAPPAELS</sequence>
<feature type="compositionally biased region" description="Acidic residues" evidence="6">
    <location>
        <begin position="175"/>
        <end position="200"/>
    </location>
</feature>
<feature type="region of interest" description="Disordered" evidence="6">
    <location>
        <begin position="412"/>
        <end position="463"/>
    </location>
</feature>
<evidence type="ECO:0000313" key="10">
    <source>
        <dbReference type="Proteomes" id="UP000007494"/>
    </source>
</evidence>
<feature type="region of interest" description="Disordered" evidence="6">
    <location>
        <begin position="166"/>
        <end position="229"/>
    </location>
</feature>
<evidence type="ECO:0000256" key="7">
    <source>
        <dbReference type="SAM" id="Phobius"/>
    </source>
</evidence>
<feature type="transmembrane region" description="Helical" evidence="7">
    <location>
        <begin position="1136"/>
        <end position="1156"/>
    </location>
</feature>
<dbReference type="GO" id="GO:0005886">
    <property type="term" value="C:plasma membrane"/>
    <property type="evidence" value="ECO:0007669"/>
    <property type="project" value="TreeGrafter"/>
</dbReference>
<keyword evidence="5 7" id="KW-0472">Membrane</keyword>
<reference evidence="8" key="1">
    <citation type="submission" date="2011-02" db="EMBL/GenBank/DDBJ databases">
        <authorList>
            <person name="Aslett M."/>
        </authorList>
    </citation>
    <scope>NUCLEOTIDE SEQUENCE</scope>
    <source>
        <strain evidence="8">Liverpool</strain>
    </source>
</reference>
<reference evidence="9" key="4">
    <citation type="journal article" date="2015" name="PLoS ONE">
        <title>Comprehensive Evaluation of Toxoplasma gondii VEG and Neospora caninum LIV Genomes with Tachyzoite Stage Transcriptome and Proteome Defines Novel Transcript Features.</title>
        <authorList>
            <person name="Ramaprasad A."/>
            <person name="Mourier T."/>
            <person name="Naeem R."/>
            <person name="Malas T.B."/>
            <person name="Moussa E."/>
            <person name="Panigrahi A."/>
            <person name="Vermont S.J."/>
            <person name="Otto T.D."/>
            <person name="Wastling J."/>
            <person name="Pain A."/>
        </authorList>
    </citation>
    <scope>NUCLEOTIDE SEQUENCE</scope>
    <source>
        <strain evidence="9">Liverpool</strain>
    </source>
</reference>
<dbReference type="Proteomes" id="UP000007494">
    <property type="component" value="Chromosome V"/>
</dbReference>
<feature type="region of interest" description="Disordered" evidence="6">
    <location>
        <begin position="1609"/>
        <end position="1635"/>
    </location>
</feature>
<evidence type="ECO:0000256" key="5">
    <source>
        <dbReference type="ARBA" id="ARBA00023136"/>
    </source>
</evidence>
<evidence type="ECO:0000256" key="4">
    <source>
        <dbReference type="ARBA" id="ARBA00022989"/>
    </source>
</evidence>
<feature type="transmembrane region" description="Helical" evidence="7">
    <location>
        <begin position="680"/>
        <end position="698"/>
    </location>
</feature>
<feature type="compositionally biased region" description="Polar residues" evidence="6">
    <location>
        <begin position="450"/>
        <end position="462"/>
    </location>
</feature>
<dbReference type="OMA" id="ECAGWIF"/>
<feature type="transmembrane region" description="Helical" evidence="7">
    <location>
        <begin position="1203"/>
        <end position="1226"/>
    </location>
</feature>
<feature type="region of interest" description="Disordered" evidence="6">
    <location>
        <begin position="301"/>
        <end position="342"/>
    </location>
</feature>
<dbReference type="SUPFAM" id="SSF161070">
    <property type="entry name" value="SNF-like"/>
    <property type="match status" value="2"/>
</dbReference>
<reference evidence="10" key="3">
    <citation type="journal article" date="2012" name="PLoS Pathog.">
        <title>Comparative genomics of the apicomplexan parasites Toxoplasma gondii and Neospora caninum: Coccidia differing in host range and transmission strategy.</title>
        <authorList>
            <person name="Reid A.J."/>
            <person name="Vermont S.J."/>
            <person name="Cotton J.A."/>
            <person name="Harris D."/>
            <person name="Hill-Cawthorne G.A."/>
            <person name="Konen-Waisman S."/>
            <person name="Latham S.M."/>
            <person name="Mourier T."/>
            <person name="Norton R."/>
            <person name="Quail M.A."/>
            <person name="Sanders M."/>
            <person name="Shanmugam D."/>
            <person name="Sohal A."/>
            <person name="Wasmuth J.D."/>
            <person name="Brunk B."/>
            <person name="Grigg M.E."/>
            <person name="Howard J.C."/>
            <person name="Parkinson J."/>
            <person name="Roos D.S."/>
            <person name="Trees A.J."/>
            <person name="Berriman M."/>
            <person name="Pain A."/>
            <person name="Wastling J.M."/>
        </authorList>
    </citation>
    <scope>NUCLEOTIDE SEQUENCE [LARGE SCALE GENOMIC DNA]</scope>
    <source>
        <strain evidence="10">Liverpool</strain>
    </source>
</reference>
<name>F0VDE9_NEOCL</name>
<gene>
    <name evidence="9" type="ORF">BN1204_014580</name>
    <name evidence="8" type="ORF">NCLIV_014580</name>
</gene>
<keyword evidence="3 7" id="KW-0812">Transmembrane</keyword>
<feature type="transmembrane region" description="Helical" evidence="7">
    <location>
        <begin position="1238"/>
        <end position="1259"/>
    </location>
</feature>
<keyword evidence="4 7" id="KW-1133">Transmembrane helix</keyword>
<feature type="compositionally biased region" description="Acidic residues" evidence="6">
    <location>
        <begin position="865"/>
        <end position="875"/>
    </location>
</feature>
<feature type="compositionally biased region" description="Basic and acidic residues" evidence="6">
    <location>
        <begin position="84"/>
        <end position="102"/>
    </location>
</feature>
<evidence type="ECO:0000256" key="6">
    <source>
        <dbReference type="SAM" id="MobiDB-lite"/>
    </source>
</evidence>
<dbReference type="eggNOG" id="ENOG502STUN">
    <property type="taxonomic scope" value="Eukaryota"/>
</dbReference>
<feature type="transmembrane region" description="Helical" evidence="7">
    <location>
        <begin position="1176"/>
        <end position="1197"/>
    </location>
</feature>
<dbReference type="OrthoDB" id="331233at2759"/>
<comment type="subcellular location">
    <subcellularLocation>
        <location evidence="1">Membrane</location>
        <topology evidence="1">Multi-pass membrane protein</topology>
    </subcellularLocation>
</comment>
<dbReference type="InterPro" id="IPR000175">
    <property type="entry name" value="Na/ntran_symport"/>
</dbReference>
<feature type="region of interest" description="Disordered" evidence="6">
    <location>
        <begin position="1"/>
        <end position="23"/>
    </location>
</feature>
<dbReference type="PANTHER" id="PTHR11616:SF240">
    <property type="entry name" value="BLOATED TUBULES, ISOFORM B-RELATED"/>
    <property type="match status" value="1"/>
</dbReference>
<feature type="transmembrane region" description="Helical" evidence="7">
    <location>
        <begin position="1397"/>
        <end position="1417"/>
    </location>
</feature>
<feature type="transmembrane region" description="Helical" evidence="7">
    <location>
        <begin position="637"/>
        <end position="660"/>
    </location>
</feature>
<feature type="compositionally biased region" description="Basic and acidic residues" evidence="6">
    <location>
        <begin position="218"/>
        <end position="229"/>
    </location>
</feature>
<keyword evidence="2" id="KW-0813">Transport</keyword>
<feature type="compositionally biased region" description="Basic and acidic residues" evidence="6">
    <location>
        <begin position="905"/>
        <end position="922"/>
    </location>
</feature>
<dbReference type="EMBL" id="FR823386">
    <property type="protein sequence ID" value="CBZ51664.1"/>
    <property type="molecule type" value="Genomic_DNA"/>
</dbReference>
<keyword evidence="10" id="KW-1185">Reference proteome</keyword>
<dbReference type="PANTHER" id="PTHR11616">
    <property type="entry name" value="SODIUM/CHLORIDE DEPENDENT TRANSPORTER"/>
    <property type="match status" value="1"/>
</dbReference>
<evidence type="ECO:0000256" key="2">
    <source>
        <dbReference type="ARBA" id="ARBA00022448"/>
    </source>
</evidence>
<feature type="region of interest" description="Disordered" evidence="6">
    <location>
        <begin position="813"/>
        <end position="940"/>
    </location>
</feature>
<dbReference type="EMBL" id="LN714479">
    <property type="protein sequence ID" value="CEL65618.1"/>
    <property type="molecule type" value="Genomic_DNA"/>
</dbReference>
<evidence type="ECO:0000313" key="9">
    <source>
        <dbReference type="EMBL" id="CEL65618.1"/>
    </source>
</evidence>
<feature type="transmembrane region" description="Helical" evidence="7">
    <location>
        <begin position="1265"/>
        <end position="1290"/>
    </location>
</feature>
<evidence type="ECO:0000256" key="3">
    <source>
        <dbReference type="ARBA" id="ARBA00022692"/>
    </source>
</evidence>
<dbReference type="VEuPathDB" id="ToxoDB:NCLIV_014580"/>
<dbReference type="GeneID" id="13444131"/>
<dbReference type="Pfam" id="PF00209">
    <property type="entry name" value="SNF"/>
    <property type="match status" value="1"/>
</dbReference>
<feature type="region of interest" description="Disordered" evidence="6">
    <location>
        <begin position="1531"/>
        <end position="1562"/>
    </location>
</feature>
<dbReference type="GO" id="GO:0035725">
    <property type="term" value="P:sodium ion transmembrane transport"/>
    <property type="evidence" value="ECO:0007669"/>
    <property type="project" value="TreeGrafter"/>
</dbReference>
<reference evidence="8" key="2">
    <citation type="submission" date="2011-03" db="EMBL/GenBank/DDBJ databases">
        <title>Comparative genomics and transcriptomics of Neospora caninum and Toxoplasma gondii.</title>
        <authorList>
            <person name="Reid A.J."/>
            <person name="Sohal A."/>
            <person name="Harris D."/>
            <person name="Quail M."/>
            <person name="Sanders M."/>
            <person name="Berriman M."/>
            <person name="Wastling J.M."/>
            <person name="Pain A."/>
        </authorList>
    </citation>
    <scope>NUCLEOTIDE SEQUENCE</scope>
    <source>
        <strain evidence="8">Liverpool</strain>
    </source>
</reference>
<dbReference type="RefSeq" id="XP_003881697.1">
    <property type="nucleotide sequence ID" value="XM_003881648.1"/>
</dbReference>
<organism evidence="8 10">
    <name type="scientific">Neospora caninum (strain Liverpool)</name>
    <dbReference type="NCBI Taxonomy" id="572307"/>
    <lineage>
        <taxon>Eukaryota</taxon>
        <taxon>Sar</taxon>
        <taxon>Alveolata</taxon>
        <taxon>Apicomplexa</taxon>
        <taxon>Conoidasida</taxon>
        <taxon>Coccidia</taxon>
        <taxon>Eucoccidiorida</taxon>
        <taxon>Eimeriorina</taxon>
        <taxon>Sarcocystidae</taxon>
        <taxon>Neospora</taxon>
    </lineage>
</organism>
<feature type="compositionally biased region" description="Basic and acidic residues" evidence="6">
    <location>
        <begin position="329"/>
        <end position="341"/>
    </location>
</feature>
<dbReference type="InterPro" id="IPR037272">
    <property type="entry name" value="SNS_sf"/>
</dbReference>
<protein>
    <submittedName>
        <fullName evidence="8">Hypothetcial protein, related</fullName>
    </submittedName>
</protein>
<dbReference type="PROSITE" id="PS50267">
    <property type="entry name" value="NA_NEUROTRAN_SYMP_3"/>
    <property type="match status" value="1"/>
</dbReference>
<feature type="compositionally biased region" description="Basic and acidic residues" evidence="6">
    <location>
        <begin position="876"/>
        <end position="896"/>
    </location>
</feature>
<evidence type="ECO:0000313" key="8">
    <source>
        <dbReference type="EMBL" id="CBZ51664.1"/>
    </source>
</evidence>
<proteinExistence type="predicted"/>
<feature type="compositionally biased region" description="Low complexity" evidence="6">
    <location>
        <begin position="1536"/>
        <end position="1549"/>
    </location>
</feature>
<feature type="region of interest" description="Disordered" evidence="6">
    <location>
        <begin position="81"/>
        <end position="151"/>
    </location>
</feature>
<evidence type="ECO:0000256" key="1">
    <source>
        <dbReference type="ARBA" id="ARBA00004141"/>
    </source>
</evidence>
<dbReference type="InParanoid" id="F0VDE9"/>